<dbReference type="RefSeq" id="WP_066246066.1">
    <property type="nucleotide sequence ID" value="NZ_LRFC01000041.1"/>
</dbReference>
<sequence length="139" mass="15247">MFKKFFSSLLVGATLLTPTATFAEPEYGAGEWDFMNIEDLDLYTNTTVRSQTYLSGGGNFLVRTTNIASNNTYVVRLYEQDADGYDDFIGEKKLTGSGDAIFSVGNYVDNDGVAGKAEIYARIGLATYSDSSAEVKFYD</sequence>
<dbReference type="EMBL" id="LRFC01000041">
    <property type="protein sequence ID" value="KZE63284.1"/>
    <property type="molecule type" value="Genomic_DNA"/>
</dbReference>
<evidence type="ECO:0000313" key="3">
    <source>
        <dbReference type="Proteomes" id="UP000076567"/>
    </source>
</evidence>
<accession>A0A163PBB2</accession>
<feature type="chain" id="PRO_5007844894" evidence="1">
    <location>
        <begin position="24"/>
        <end position="139"/>
    </location>
</feature>
<organism evidence="2 3">
    <name type="scientific">Fictibacillus phosphorivorans</name>
    <dbReference type="NCBI Taxonomy" id="1221500"/>
    <lineage>
        <taxon>Bacteria</taxon>
        <taxon>Bacillati</taxon>
        <taxon>Bacillota</taxon>
        <taxon>Bacilli</taxon>
        <taxon>Bacillales</taxon>
        <taxon>Fictibacillaceae</taxon>
        <taxon>Fictibacillus</taxon>
    </lineage>
</organism>
<evidence type="ECO:0000313" key="2">
    <source>
        <dbReference type="EMBL" id="KZE63284.1"/>
    </source>
</evidence>
<dbReference type="OrthoDB" id="2912061at2"/>
<protein>
    <submittedName>
        <fullName evidence="2">Uncharacterized protein</fullName>
    </submittedName>
</protein>
<comment type="caution">
    <text evidence="2">The sequence shown here is derived from an EMBL/GenBank/DDBJ whole genome shotgun (WGS) entry which is preliminary data.</text>
</comment>
<dbReference type="AlphaFoldDB" id="A0A163PBB2"/>
<keyword evidence="1" id="KW-0732">Signal</keyword>
<reference evidence="3" key="1">
    <citation type="submission" date="2016-01" db="EMBL/GenBank/DDBJ databases">
        <title>Draft genome of Chromobacterium sp. F49.</title>
        <authorList>
            <person name="Hong K.W."/>
        </authorList>
    </citation>
    <scope>NUCLEOTIDE SEQUENCE [LARGE SCALE GENOMIC DNA]</scope>
    <source>
        <strain evidence="3">P7IIIA</strain>
    </source>
</reference>
<feature type="signal peptide" evidence="1">
    <location>
        <begin position="1"/>
        <end position="23"/>
    </location>
</feature>
<gene>
    <name evidence="2" type="ORF">AWM68_15940</name>
</gene>
<name>A0A163PBB2_9BACL</name>
<evidence type="ECO:0000256" key="1">
    <source>
        <dbReference type="SAM" id="SignalP"/>
    </source>
</evidence>
<dbReference type="Proteomes" id="UP000076567">
    <property type="component" value="Unassembled WGS sequence"/>
</dbReference>
<proteinExistence type="predicted"/>
<keyword evidence="3" id="KW-1185">Reference proteome</keyword>